<evidence type="ECO:0000256" key="11">
    <source>
        <dbReference type="SAM" id="MobiDB-lite"/>
    </source>
</evidence>
<dbReference type="EC" id="2.3.2.34" evidence="7"/>
<keyword evidence="4 10" id="KW-0833">Ubl conjugation pathway</keyword>
<dbReference type="PANTHER" id="PTHR24067">
    <property type="entry name" value="UBIQUITIN-CONJUGATING ENZYME E2"/>
    <property type="match status" value="1"/>
</dbReference>
<evidence type="ECO:0000259" key="12">
    <source>
        <dbReference type="PROSITE" id="PS50127"/>
    </source>
</evidence>
<evidence type="ECO:0000256" key="8">
    <source>
        <dbReference type="ARBA" id="ARBA00079113"/>
    </source>
</evidence>
<comment type="catalytic activity">
    <reaction evidence="6">
        <text>[E1 NEDD8-activating enzyme]-S-[NEDD8 protein]-yl-L-cysteine + [E2 NEDD8-conjugating enzyme]-L-cysteine = [E1 NEDD8-activating enzyme]-L-cysteine + [E2 NEDD8-conjugating enzyme]-S-[NEDD8-protein]-yl-L-cysteine.</text>
        <dbReference type="EC" id="2.3.2.34"/>
    </reaction>
</comment>
<feature type="active site" description="Glycyl thioester intermediate" evidence="9">
    <location>
        <position position="106"/>
    </location>
</feature>
<keyword evidence="3 10" id="KW-0547">Nucleotide-binding</keyword>
<sequence>MLNLHKKSQENKNSNKSTSKSSPAYLRVQKDLSDIDTKNHCTRLTYPNPNDLMNFKLAIAPDEGFYKGGLFIFNFHVTDQYPHEAPKVKCETKVYHPNIDLEGNVCLNVLREDWKPVLSINSVIYGLQLLFQEPNPDDPLNREAAEVLKSNRRLFEQNVLRSMRGGYVGEEYFEKCLLK</sequence>
<dbReference type="Pfam" id="PF00179">
    <property type="entry name" value="UQ_con"/>
    <property type="match status" value="1"/>
</dbReference>
<dbReference type="InterPro" id="IPR050113">
    <property type="entry name" value="Ub_conjugating_enzyme"/>
</dbReference>
<organism evidence="13 14">
    <name type="scientific">Macrostomum lignano</name>
    <dbReference type="NCBI Taxonomy" id="282301"/>
    <lineage>
        <taxon>Eukaryota</taxon>
        <taxon>Metazoa</taxon>
        <taxon>Spiralia</taxon>
        <taxon>Lophotrochozoa</taxon>
        <taxon>Platyhelminthes</taxon>
        <taxon>Rhabditophora</taxon>
        <taxon>Macrostomorpha</taxon>
        <taxon>Macrostomida</taxon>
        <taxon>Macrostomidae</taxon>
        <taxon>Macrostomum</taxon>
    </lineage>
</organism>
<dbReference type="GO" id="GO:0005524">
    <property type="term" value="F:ATP binding"/>
    <property type="evidence" value="ECO:0007669"/>
    <property type="project" value="UniProtKB-UniRule"/>
</dbReference>
<keyword evidence="5 10" id="KW-0067">ATP-binding</keyword>
<evidence type="ECO:0000313" key="13">
    <source>
        <dbReference type="Proteomes" id="UP000095280"/>
    </source>
</evidence>
<comment type="pathway">
    <text evidence="1">Protein modification; protein neddylation.</text>
</comment>
<dbReference type="PROSITE" id="PS00183">
    <property type="entry name" value="UBC_1"/>
    <property type="match status" value="1"/>
</dbReference>
<feature type="region of interest" description="Disordered" evidence="11">
    <location>
        <begin position="1"/>
        <end position="23"/>
    </location>
</feature>
<dbReference type="InterPro" id="IPR016135">
    <property type="entry name" value="UBQ-conjugating_enzyme/RWD"/>
</dbReference>
<dbReference type="Proteomes" id="UP000095280">
    <property type="component" value="Unplaced"/>
</dbReference>
<evidence type="ECO:0000256" key="3">
    <source>
        <dbReference type="ARBA" id="ARBA00022741"/>
    </source>
</evidence>
<proteinExistence type="inferred from homology"/>
<evidence type="ECO:0000256" key="7">
    <source>
        <dbReference type="ARBA" id="ARBA00044047"/>
    </source>
</evidence>
<keyword evidence="13" id="KW-1185">Reference proteome</keyword>
<dbReference type="PROSITE" id="PS50127">
    <property type="entry name" value="UBC_2"/>
    <property type="match status" value="1"/>
</dbReference>
<dbReference type="SUPFAM" id="SSF54495">
    <property type="entry name" value="UBC-like"/>
    <property type="match status" value="1"/>
</dbReference>
<dbReference type="FunFam" id="3.10.110.10:FF:000239">
    <property type="entry name" value="NEDD8-conjugating enzyme Ubc12"/>
    <property type="match status" value="1"/>
</dbReference>
<evidence type="ECO:0000256" key="5">
    <source>
        <dbReference type="ARBA" id="ARBA00022840"/>
    </source>
</evidence>
<accession>A0A1I8I5X0</accession>
<dbReference type="InterPro" id="IPR000608">
    <property type="entry name" value="UBC"/>
</dbReference>
<dbReference type="SMART" id="SM00212">
    <property type="entry name" value="UBCc"/>
    <property type="match status" value="1"/>
</dbReference>
<evidence type="ECO:0000256" key="4">
    <source>
        <dbReference type="ARBA" id="ARBA00022786"/>
    </source>
</evidence>
<dbReference type="Gene3D" id="3.10.110.10">
    <property type="entry name" value="Ubiquitin Conjugating Enzyme"/>
    <property type="match status" value="1"/>
</dbReference>
<protein>
    <recommendedName>
        <fullName evidence="7">E2 NEDD8-conjugating enzyme</fullName>
        <ecNumber evidence="7">2.3.2.34</ecNumber>
    </recommendedName>
    <alternativeName>
        <fullName evidence="8">NEDD8 carrier protein</fullName>
    </alternativeName>
</protein>
<keyword evidence="2" id="KW-0808">Transferase</keyword>
<evidence type="ECO:0000256" key="1">
    <source>
        <dbReference type="ARBA" id="ARBA00005032"/>
    </source>
</evidence>
<comment type="similarity">
    <text evidence="10">Belongs to the ubiquitin-conjugating enzyme family.</text>
</comment>
<dbReference type="AlphaFoldDB" id="A0A1I8I5X0"/>
<evidence type="ECO:0000256" key="10">
    <source>
        <dbReference type="RuleBase" id="RU362109"/>
    </source>
</evidence>
<feature type="domain" description="UBC core" evidence="12">
    <location>
        <begin position="23"/>
        <end position="168"/>
    </location>
</feature>
<reference evidence="14" key="1">
    <citation type="submission" date="2016-11" db="UniProtKB">
        <authorList>
            <consortium name="WormBaseParasite"/>
        </authorList>
    </citation>
    <scope>IDENTIFICATION</scope>
</reference>
<evidence type="ECO:0000256" key="2">
    <source>
        <dbReference type="ARBA" id="ARBA00022679"/>
    </source>
</evidence>
<evidence type="ECO:0000313" key="14">
    <source>
        <dbReference type="WBParaSite" id="maker-uti_cns_0009935-snap-gene-0.6-mRNA-1"/>
    </source>
</evidence>
<dbReference type="GO" id="GO:0061654">
    <property type="term" value="F:NEDD8 conjugating enzyme activity"/>
    <property type="evidence" value="ECO:0007669"/>
    <property type="project" value="UniProtKB-EC"/>
</dbReference>
<evidence type="ECO:0000256" key="6">
    <source>
        <dbReference type="ARBA" id="ARBA00043698"/>
    </source>
</evidence>
<feature type="compositionally biased region" description="Low complexity" evidence="11">
    <location>
        <begin position="11"/>
        <end position="22"/>
    </location>
</feature>
<dbReference type="InterPro" id="IPR023313">
    <property type="entry name" value="UBQ-conjugating_AS"/>
</dbReference>
<evidence type="ECO:0000256" key="9">
    <source>
        <dbReference type="PROSITE-ProRule" id="PRU10133"/>
    </source>
</evidence>
<dbReference type="WBParaSite" id="maker-uti_cns_0009935-snap-gene-0.6-mRNA-1">
    <property type="protein sequence ID" value="maker-uti_cns_0009935-snap-gene-0.6-mRNA-1"/>
    <property type="gene ID" value="maker-uti_cns_0009935-snap-gene-0.6"/>
</dbReference>
<dbReference type="CDD" id="cd23794">
    <property type="entry name" value="UBCc_UBE2F_UBE2M"/>
    <property type="match status" value="1"/>
</dbReference>
<name>A0A1I8I5X0_9PLAT</name>